<evidence type="ECO:0000259" key="2">
    <source>
        <dbReference type="PROSITE" id="PS51189"/>
    </source>
</evidence>
<evidence type="ECO:0000256" key="1">
    <source>
        <dbReference type="SAM" id="MobiDB-lite"/>
    </source>
</evidence>
<proteinExistence type="predicted"/>
<gene>
    <name evidence="3" type="ORF">TDIB3V08_LOCUS3738</name>
</gene>
<dbReference type="PANTHER" id="PTHR37079">
    <property type="entry name" value="SERINE/THREONINE-PROTEIN KINASE ATM"/>
    <property type="match status" value="1"/>
</dbReference>
<dbReference type="PANTHER" id="PTHR37079:SF4">
    <property type="entry name" value="SERINE_THREONINE-PROTEIN KINASE ATM"/>
    <property type="match status" value="1"/>
</dbReference>
<dbReference type="Pfam" id="PF02259">
    <property type="entry name" value="FAT"/>
    <property type="match status" value="1"/>
</dbReference>
<dbReference type="EMBL" id="OA565646">
    <property type="protein sequence ID" value="CAD7197430.1"/>
    <property type="molecule type" value="Genomic_DNA"/>
</dbReference>
<dbReference type="InterPro" id="IPR016024">
    <property type="entry name" value="ARM-type_fold"/>
</dbReference>
<evidence type="ECO:0000313" key="3">
    <source>
        <dbReference type="EMBL" id="CAD7197430.1"/>
    </source>
</evidence>
<dbReference type="SUPFAM" id="SSF48371">
    <property type="entry name" value="ARM repeat"/>
    <property type="match status" value="1"/>
</dbReference>
<dbReference type="InterPro" id="IPR038980">
    <property type="entry name" value="ATM_plant"/>
</dbReference>
<feature type="region of interest" description="Disordered" evidence="1">
    <location>
        <begin position="1824"/>
        <end position="1853"/>
    </location>
</feature>
<reference evidence="3" key="1">
    <citation type="submission" date="2020-11" db="EMBL/GenBank/DDBJ databases">
        <authorList>
            <person name="Tran Van P."/>
        </authorList>
    </citation>
    <scope>NUCLEOTIDE SEQUENCE</scope>
</reference>
<dbReference type="InterPro" id="IPR014009">
    <property type="entry name" value="PIK_FAT"/>
</dbReference>
<accession>A0A7R8VIV4</accession>
<organism evidence="3">
    <name type="scientific">Timema douglasi</name>
    <name type="common">Walking stick</name>
    <dbReference type="NCBI Taxonomy" id="61478"/>
    <lineage>
        <taxon>Eukaryota</taxon>
        <taxon>Metazoa</taxon>
        <taxon>Ecdysozoa</taxon>
        <taxon>Arthropoda</taxon>
        <taxon>Hexapoda</taxon>
        <taxon>Insecta</taxon>
        <taxon>Pterygota</taxon>
        <taxon>Neoptera</taxon>
        <taxon>Polyneoptera</taxon>
        <taxon>Phasmatodea</taxon>
        <taxon>Timematodea</taxon>
        <taxon>Timematoidea</taxon>
        <taxon>Timematidae</taxon>
        <taxon>Timema</taxon>
    </lineage>
</organism>
<dbReference type="GO" id="GO:0006974">
    <property type="term" value="P:DNA damage response"/>
    <property type="evidence" value="ECO:0007669"/>
    <property type="project" value="InterPro"/>
</dbReference>
<sequence length="2407" mass="271468">MATCRFGEDVFKAVIYMYEHKKSETKSLLFNFLLLQLRLHNPRGAREGDAAAYAYNWQTWSKHCQALYTLVETEIRKLQHVTSNPKNMRMSANFLQLAVAVCKQVFENERNVLEVTQLNILNETVDELMLESMPKRRKVEVGLEVIMDILQSSNKPLVILPWLAVLTELLSTYPTVVKLTNFSPLLQLIGELQNTCEEVTVMGYICRCCIALLKVEKMLDIHLIPDVTPLWGKVWETVLRTVGLNQCEEGSHQLLQAMLVHGKFTSPNPLLLTYLSNAIKLSPPSACTLDILCHLCDVPDTVSGNPQPVKLALLDWLLPRREEASLGNDKLATLCPRIVARTLVRLVVKCSPKRGVEREVNLAVDDLDLVTSIEESYVDTTFEGGLLVKDPNCAVEKKSEKYLQVSAAQVNQEALERLEELLRRDSTLLEDRALMPPGQSEKLSALLALITHLSLLVSVMSFMVSWGIIQRQDLPTHSLCVVMRNLLLKVWTCGELFLTDPEVNRAATLNLVTHLKALLPTDLQADVVLQVRNAVPAELVTALISLLPVKTVLHLNEDFHSTEIRTSISPSSAAEINTTSALANYTTEADDIDEEMDVEEETMRSESSLSFSGIDSQRVIISESSKLRQEVASVIQAYCYTSEESLTEQQNSCLMNTLEILSYSTDYRDECNFKIAETIVTGAVGLSTLDRTGIEGVLKVLQAMCRTRHKESHAAYRLLSLITGILPHVARLNLNSAKENLMALFIPFLFSTSRNKYGVKVYSQLIKSVAEFTKLDPTGLWARWQPKKEEGRTAVSEELIFHLKSPFHEIRMACAGYVGLLFHSSVTPVSVQWHKRSYEKVCAAVMESFVVEGDLSREEKIDEGANRTASAMHTMATMVVVCPAWRRKALFMIFQLVHEKNISFDLVCKVLRLVGEHLKLQECSQLVKVNASYLVHHWMEQEYQLQKFPWQLMGCVSITQFYRQYKDIIVPILLQREEEETLTHVSQKVGKNLRELVEGCFPHSMACLLPYIASSDSTDSSSITEAEANTSKCLHNQLERILGGDAINTLITMRIDEVIVNVIRLLYDPKHFSELCGCQLTLPEPIPPVLNHDMVMKVVEHLQEGCPDSSVALVTTLSQRVPHQLQRILLPLASDIHHAPTQEDKLQAFHRYATFADILADQLKMPVGLHTMNLFVVRDIIHTLIHLLRGGGLLLDPVGHFFSRFCTMILPSRSGELSKFLGVIVSSLVPLACQNAKVLNLLTTLVVKNEVHLYEAIKLVDPFPPDPEFLPLREVYCRIKYAAGPFSLDDEVKQFLGVASGHLGCRVEGLHHLRKQLSEKKWELRQMYSDMRTMRGFSEDCATSPLHRLICALVELTVSEEASRCLGELGPLDLGTMILKPEQGHVASKPLKNKEGSLVALARHVMQLMVEYLVDPQISVVQAASDALYSILSTEQGRAAADVKIPDGVQLERSIIVPFYHCGEARGKWGLVVSEDHMSQVVDQGYLWVPVEDCTHDTWITNLVCTLLEAYPEDSFLRQLAPVCRVKPRCSNVSLLTPVRLSPTLGPLECPTPPCYEGWPKYGDCSGLAQVWPCSLQYVHFVGGETWKESKSTFVSFSEELLPLLVDLLLCTGKKICQTVVSKNMRYFFKQHYDGHKQRWNRSGATLLLPCHMQRCNRFGVNSLLVSLSQTALEQVQTNLAPPLSQAMLQRWNRSKPTLLLPCHRQRCNRFGVNSLLVSLSQTALEQVQSNLVPLCSGGILEQSYSGKGILSKQIFFNKPSVQCMLNVVHYIRLQGVVRDNTSQSLDMDYLHVAQAAQFCSAHFTSILYVELWSSEQINSSESDQFVSDSESSDSEFVKNETEQELYSSESERSKQVGVAADIDNMSAYTRLQYKDAVSGCGSSYLLDSLTRVSHLELEGQWEQAMQEYQLQSKNDDLTAIQGLCRCLHRMGSHNLLHRYLAATEKTSELLDIQYECGWRLGQWDLGRCPQDDLYEGHHYDALQATEEGDLARARVSLSRARTCIATTALAHASLESAMNLYPSLSRLQTLQELEDFLNDNPLNQDSVKLLMTRWREQDRLGYGEFEYLELVLAQRLVLLRMASSMFQFNVKDELTYQLEIAALARKEGWPQVAGNCLARLATISFDKPPCIVLEEARLHWAKGNREVATALLKSLLRRLEQDTRGGEDQLVQRSIALHLYGSWMVETKSENPQNIIDQYFLKALAHLEDLAESREKQEICLEAHSSLARFADGQYQNLVQYTKSAVFETKQKGIVEAQVALEKIRKEPSTEEMKKMSSILSRQKSIDTIEVENTEKEKNNYLTLAVKYYCQSLQRGDKHNLQVFRLVSLWLDNMSHEALADILDTELGNIPSYKFLPLLPQLSARISNDANNPFVYKLNKLLGQAFTVTDIFISVKHSTLVSQQKH</sequence>
<dbReference type="PROSITE" id="PS51189">
    <property type="entry name" value="FAT"/>
    <property type="match status" value="1"/>
</dbReference>
<protein>
    <recommendedName>
        <fullName evidence="2">FAT domain-containing protein</fullName>
    </recommendedName>
</protein>
<dbReference type="GO" id="GO:0004674">
    <property type="term" value="F:protein serine/threonine kinase activity"/>
    <property type="evidence" value="ECO:0007669"/>
    <property type="project" value="InterPro"/>
</dbReference>
<name>A0A7R8VIV4_TIMDO</name>
<feature type="domain" description="FAT" evidence="2">
    <location>
        <begin position="1792"/>
        <end position="2405"/>
    </location>
</feature>
<dbReference type="InterPro" id="IPR003151">
    <property type="entry name" value="PIK-rel_kinase_FAT"/>
</dbReference>